<dbReference type="Gene3D" id="3.30.420.40">
    <property type="match status" value="2"/>
</dbReference>
<dbReference type="PANTHER" id="PTHR18964">
    <property type="entry name" value="ROK (REPRESSOR, ORF, KINASE) FAMILY"/>
    <property type="match status" value="1"/>
</dbReference>
<dbReference type="PANTHER" id="PTHR18964:SF149">
    <property type="entry name" value="BIFUNCTIONAL UDP-N-ACETYLGLUCOSAMINE 2-EPIMERASE_N-ACETYLMANNOSAMINE KINASE"/>
    <property type="match status" value="1"/>
</dbReference>
<evidence type="ECO:0000313" key="3">
    <source>
        <dbReference type="Proteomes" id="UP001596455"/>
    </source>
</evidence>
<evidence type="ECO:0000313" key="2">
    <source>
        <dbReference type="EMBL" id="MFC7403715.1"/>
    </source>
</evidence>
<proteinExistence type="inferred from homology"/>
<dbReference type="SUPFAM" id="SSF46785">
    <property type="entry name" value="Winged helix' DNA-binding domain"/>
    <property type="match status" value="1"/>
</dbReference>
<accession>A0ABW2Q2K0</accession>
<dbReference type="Gene3D" id="1.10.10.10">
    <property type="entry name" value="Winged helix-like DNA-binding domain superfamily/Winged helix DNA-binding domain"/>
    <property type="match status" value="1"/>
</dbReference>
<dbReference type="Pfam" id="PF00480">
    <property type="entry name" value="ROK"/>
    <property type="match status" value="1"/>
</dbReference>
<dbReference type="InterPro" id="IPR000600">
    <property type="entry name" value="ROK"/>
</dbReference>
<dbReference type="RefSeq" id="WP_382390437.1">
    <property type="nucleotide sequence ID" value="NZ_JBHTCQ010000001.1"/>
</dbReference>
<protein>
    <submittedName>
        <fullName evidence="2">ROK family protein</fullName>
    </submittedName>
</protein>
<dbReference type="SUPFAM" id="SSF53067">
    <property type="entry name" value="Actin-like ATPase domain"/>
    <property type="match status" value="1"/>
</dbReference>
<gene>
    <name evidence="2" type="ORF">ACFQQL_01235</name>
</gene>
<dbReference type="InterPro" id="IPR036390">
    <property type="entry name" value="WH_DNA-bd_sf"/>
</dbReference>
<dbReference type="Proteomes" id="UP001596455">
    <property type="component" value="Unassembled WGS sequence"/>
</dbReference>
<comment type="similarity">
    <text evidence="1">Belongs to the ROK (NagC/XylR) family.</text>
</comment>
<reference evidence="3" key="1">
    <citation type="journal article" date="2019" name="Int. J. Syst. Evol. Microbiol.">
        <title>The Global Catalogue of Microorganisms (GCM) 10K type strain sequencing project: providing services to taxonomists for standard genome sequencing and annotation.</title>
        <authorList>
            <consortium name="The Broad Institute Genomics Platform"/>
            <consortium name="The Broad Institute Genome Sequencing Center for Infectious Disease"/>
            <person name="Wu L."/>
            <person name="Ma J."/>
        </authorList>
    </citation>
    <scope>NUCLEOTIDE SEQUENCE [LARGE SCALE GENOMIC DNA]</scope>
    <source>
        <strain evidence="3">JCM 1490</strain>
    </source>
</reference>
<keyword evidence="3" id="KW-1185">Reference proteome</keyword>
<dbReference type="InterPro" id="IPR043129">
    <property type="entry name" value="ATPase_NBD"/>
</dbReference>
<sequence>MRDYSFATKRKAGTVAGRSSPWMPLEGSSQAVALEVLLHGPLSRSELARRVNLSHASLSRLTKPLLSSGLLVEGAAAPSPNGLGRPKQPLDVVENAHHFLGVKVTGDRVHAALTTMRARVVSRYSEPLPDHDVATVVGLVHDLVARARREVEDVAGLGISVGGQVRDGSVVTHATFLQWQDIPLAEHLAKATGLPVVVENDVTALTEAERWFGAGRHTDTFTVVTVGAGVGYGLVAHGRLVTSEDAGIGLVGHTMVAPGGPRCAAGHSGCAGAVLSSDAICAAVATATGRWVGIEEILRRAAAGEEVPGRAVRDAARALGRLIGTAASFSLSSTVVLGGETVGLAQIARDAVDAGIRDVRHDEAHPVTLEIRGVGFEEWARAAAVVAVQAFVAGE</sequence>
<comment type="caution">
    <text evidence="2">The sequence shown here is derived from an EMBL/GenBank/DDBJ whole genome shotgun (WGS) entry which is preliminary data.</text>
</comment>
<organism evidence="2 3">
    <name type="scientific">Georgenia alba</name>
    <dbReference type="NCBI Taxonomy" id="2233858"/>
    <lineage>
        <taxon>Bacteria</taxon>
        <taxon>Bacillati</taxon>
        <taxon>Actinomycetota</taxon>
        <taxon>Actinomycetes</taxon>
        <taxon>Micrococcales</taxon>
        <taxon>Bogoriellaceae</taxon>
        <taxon>Georgenia</taxon>
    </lineage>
</organism>
<name>A0ABW2Q2K0_9MICO</name>
<dbReference type="EMBL" id="JBHTCQ010000001">
    <property type="protein sequence ID" value="MFC7403715.1"/>
    <property type="molecule type" value="Genomic_DNA"/>
</dbReference>
<dbReference type="InterPro" id="IPR036388">
    <property type="entry name" value="WH-like_DNA-bd_sf"/>
</dbReference>
<evidence type="ECO:0000256" key="1">
    <source>
        <dbReference type="ARBA" id="ARBA00006479"/>
    </source>
</evidence>